<evidence type="ECO:0000256" key="1">
    <source>
        <dbReference type="SAM" id="Coils"/>
    </source>
</evidence>
<feature type="coiled-coil region" evidence="1">
    <location>
        <begin position="42"/>
        <end position="107"/>
    </location>
</feature>
<proteinExistence type="predicted"/>
<reference evidence="2 3" key="1">
    <citation type="submission" date="2017-05" db="EMBL/GenBank/DDBJ databases">
        <authorList>
            <person name="Varghese N."/>
            <person name="Submissions S."/>
        </authorList>
    </citation>
    <scope>NUCLEOTIDE SEQUENCE [LARGE SCALE GENOMIC DNA]</scope>
    <source>
        <strain evidence="2 3">DSM 16304</strain>
    </source>
</reference>
<organism evidence="2 3">
    <name type="scientific">Balnearium lithotrophicum</name>
    <dbReference type="NCBI Taxonomy" id="223788"/>
    <lineage>
        <taxon>Bacteria</taxon>
        <taxon>Pseudomonadati</taxon>
        <taxon>Aquificota</taxon>
        <taxon>Aquificia</taxon>
        <taxon>Desulfurobacteriales</taxon>
        <taxon>Desulfurobacteriaceae</taxon>
        <taxon>Balnearium</taxon>
    </lineage>
</organism>
<name>A0A521CJM8_9BACT</name>
<keyword evidence="3" id="KW-1185">Reference proteome</keyword>
<dbReference type="EMBL" id="FXTM01000013">
    <property type="protein sequence ID" value="SMO59648.1"/>
    <property type="molecule type" value="Genomic_DNA"/>
</dbReference>
<protein>
    <submittedName>
        <fullName evidence="2">Uncharacterized protein</fullName>
    </submittedName>
</protein>
<keyword evidence="1" id="KW-0175">Coiled coil</keyword>
<dbReference type="Proteomes" id="UP000317315">
    <property type="component" value="Unassembled WGS sequence"/>
</dbReference>
<dbReference type="AlphaFoldDB" id="A0A521CJM8"/>
<evidence type="ECO:0000313" key="2">
    <source>
        <dbReference type="EMBL" id="SMO59648.1"/>
    </source>
</evidence>
<evidence type="ECO:0000313" key="3">
    <source>
        <dbReference type="Proteomes" id="UP000317315"/>
    </source>
</evidence>
<sequence length="246" mass="28667">MRVAIDLPEDVFNALIRKQGTVKEIVEKIVIEAVKGNNGWIKARVESEKEALKKKIQRLEKEKERLESLIKEKSVSLEKFLELRKENQKLKEQLKELEEIQKQSQNSPEIDYNLLGIVVKDSVKKAFHDLLKEYETRGFQVQKSFTEKCREVIVAVNKYLESIDEPVRLKMSVQDDGNMIICEPKIIVNFLDYYAIHPEKLKSLARLIREIDPEIEVQVIEPNMCKGYILLKSNANELHEVENAHI</sequence>
<accession>A0A521CJM8</accession>
<dbReference type="RefSeq" id="WP_142935599.1">
    <property type="nucleotide sequence ID" value="NZ_FXTM01000013.1"/>
</dbReference>
<gene>
    <name evidence="2" type="ORF">SAMN06269117_11338</name>
</gene>